<dbReference type="EMBL" id="CABVJE010000028">
    <property type="protein sequence ID" value="VVQ22710.1"/>
    <property type="molecule type" value="Genomic_DNA"/>
</dbReference>
<accession>A0A5E7VJ38</accession>
<proteinExistence type="predicted"/>
<gene>
    <name evidence="1" type="ORF">PS938_05274</name>
</gene>
<evidence type="ECO:0000313" key="1">
    <source>
        <dbReference type="EMBL" id="VVQ22710.1"/>
    </source>
</evidence>
<name>A0A5E7VJ38_PSEFL</name>
<reference evidence="1 2" key="1">
    <citation type="submission" date="2019-09" db="EMBL/GenBank/DDBJ databases">
        <authorList>
            <person name="Chandra G."/>
            <person name="Truman W A."/>
        </authorList>
    </citation>
    <scope>NUCLEOTIDE SEQUENCE [LARGE SCALE GENOMIC DNA]</scope>
    <source>
        <strain evidence="1">PS938</strain>
    </source>
</reference>
<evidence type="ECO:0000313" key="2">
    <source>
        <dbReference type="Proteomes" id="UP000327191"/>
    </source>
</evidence>
<organism evidence="1 2">
    <name type="scientific">Pseudomonas fluorescens</name>
    <dbReference type="NCBI Taxonomy" id="294"/>
    <lineage>
        <taxon>Bacteria</taxon>
        <taxon>Pseudomonadati</taxon>
        <taxon>Pseudomonadota</taxon>
        <taxon>Gammaproteobacteria</taxon>
        <taxon>Pseudomonadales</taxon>
        <taxon>Pseudomonadaceae</taxon>
        <taxon>Pseudomonas</taxon>
    </lineage>
</organism>
<protein>
    <submittedName>
        <fullName evidence="1">Uncharacterized protein</fullName>
    </submittedName>
</protein>
<sequence>MRSLDSLLEPGSKVVSTLFMPKLDSSDAKTHRPKSFSLTGQVLDFH</sequence>
<dbReference type="AlphaFoldDB" id="A0A5E7VJ38"/>
<dbReference type="Proteomes" id="UP000327191">
    <property type="component" value="Unassembled WGS sequence"/>
</dbReference>